<protein>
    <submittedName>
        <fullName evidence="1">Helix-turn-helix domain-containing protein</fullName>
    </submittedName>
</protein>
<dbReference type="InterPro" id="IPR009057">
    <property type="entry name" value="Homeodomain-like_sf"/>
</dbReference>
<evidence type="ECO:0000313" key="2">
    <source>
        <dbReference type="Proteomes" id="UP000712673"/>
    </source>
</evidence>
<evidence type="ECO:0000313" key="1">
    <source>
        <dbReference type="EMBL" id="MBM3227043.1"/>
    </source>
</evidence>
<dbReference type="SUPFAM" id="SSF46689">
    <property type="entry name" value="Homeodomain-like"/>
    <property type="match status" value="1"/>
</dbReference>
<name>A0A937W4W4_UNCTE</name>
<sequence>MPMRRKIPTIHESAEVLHERYQAEPQARLQQRLYMLYLLQSERAKTMKDVAARLQVHRVTVGHWLHVYEQSGLEGLLGINPHPGRPLSLSQDILEQLQCYLEIPGYFQSYKEIHIWLCETFHLDLSYKVVHKIVRYVLKVQLKNRHQTAVTALS</sequence>
<proteinExistence type="predicted"/>
<comment type="caution">
    <text evidence="1">The sequence shown here is derived from an EMBL/GenBank/DDBJ whole genome shotgun (WGS) entry which is preliminary data.</text>
</comment>
<accession>A0A937W4W4</accession>
<dbReference type="Pfam" id="PF13384">
    <property type="entry name" value="HTH_23"/>
    <property type="match status" value="1"/>
</dbReference>
<dbReference type="EMBL" id="VGLS01001164">
    <property type="protein sequence ID" value="MBM3227043.1"/>
    <property type="molecule type" value="Genomic_DNA"/>
</dbReference>
<gene>
    <name evidence="1" type="ORF">FJZ47_25025</name>
</gene>
<dbReference type="Proteomes" id="UP000712673">
    <property type="component" value="Unassembled WGS sequence"/>
</dbReference>
<organism evidence="1 2">
    <name type="scientific">Tectimicrobiota bacterium</name>
    <dbReference type="NCBI Taxonomy" id="2528274"/>
    <lineage>
        <taxon>Bacteria</taxon>
        <taxon>Pseudomonadati</taxon>
        <taxon>Nitrospinota/Tectimicrobiota group</taxon>
        <taxon>Candidatus Tectimicrobiota</taxon>
    </lineage>
</organism>
<reference evidence="1" key="1">
    <citation type="submission" date="2019-03" db="EMBL/GenBank/DDBJ databases">
        <title>Lake Tanganyika Metagenome-Assembled Genomes (MAGs).</title>
        <authorList>
            <person name="Tran P."/>
        </authorList>
    </citation>
    <scope>NUCLEOTIDE SEQUENCE</scope>
    <source>
        <strain evidence="1">K_DeepCast_65m_m2_066</strain>
    </source>
</reference>
<dbReference type="AlphaFoldDB" id="A0A937W4W4"/>